<protein>
    <submittedName>
        <fullName evidence="1">Uncharacterized protein</fullName>
    </submittedName>
</protein>
<name>A0A378TA32_9MYCO</name>
<dbReference type="RefSeq" id="WP_115277792.1">
    <property type="nucleotide sequence ID" value="NZ_AP022600.1"/>
</dbReference>
<sequence length="177" mass="19446">MRLSTFLADAEAATAASRISGPWTLRLDVGLEPHLDLLNKRDLDNYAKPLASRLSDGQLVSVWCTKRTGAQSFVRIQAAREVLGPPTEVLQVTTTASWDGPGAKEQIRTALAAVSELPDGPVKLELAFTVAPSRNWINLWKPTIDSLGALLGHEHPFREWNPRDGRITELGLHLHVD</sequence>
<dbReference type="AlphaFoldDB" id="A0A378TA32"/>
<organism evidence="1 2">
    <name type="scientific">Mycolicibacterium tokaiense</name>
    <dbReference type="NCBI Taxonomy" id="39695"/>
    <lineage>
        <taxon>Bacteria</taxon>
        <taxon>Bacillati</taxon>
        <taxon>Actinomycetota</taxon>
        <taxon>Actinomycetes</taxon>
        <taxon>Mycobacteriales</taxon>
        <taxon>Mycobacteriaceae</taxon>
        <taxon>Mycolicibacterium</taxon>
    </lineage>
</organism>
<keyword evidence="2" id="KW-1185">Reference proteome</keyword>
<proteinExistence type="predicted"/>
<evidence type="ECO:0000313" key="1">
    <source>
        <dbReference type="EMBL" id="STZ57629.1"/>
    </source>
</evidence>
<reference evidence="1 2" key="1">
    <citation type="submission" date="2018-06" db="EMBL/GenBank/DDBJ databases">
        <authorList>
            <consortium name="Pathogen Informatics"/>
            <person name="Doyle S."/>
        </authorList>
    </citation>
    <scope>NUCLEOTIDE SEQUENCE [LARGE SCALE GENOMIC DNA]</scope>
    <source>
        <strain evidence="1 2">NCTC10821</strain>
    </source>
</reference>
<evidence type="ECO:0000313" key="2">
    <source>
        <dbReference type="Proteomes" id="UP000254978"/>
    </source>
</evidence>
<gene>
    <name evidence="1" type="ORF">NCTC10821_01132</name>
</gene>
<dbReference type="Proteomes" id="UP000254978">
    <property type="component" value="Unassembled WGS sequence"/>
</dbReference>
<dbReference type="OrthoDB" id="4639971at2"/>
<accession>A0A378TA32</accession>
<dbReference type="EMBL" id="UGQT01000001">
    <property type="protein sequence ID" value="STZ57629.1"/>
    <property type="molecule type" value="Genomic_DNA"/>
</dbReference>